<evidence type="ECO:0000313" key="3">
    <source>
        <dbReference type="Proteomes" id="UP000828390"/>
    </source>
</evidence>
<organism evidence="2 3">
    <name type="scientific">Dreissena polymorpha</name>
    <name type="common">Zebra mussel</name>
    <name type="synonym">Mytilus polymorpha</name>
    <dbReference type="NCBI Taxonomy" id="45954"/>
    <lineage>
        <taxon>Eukaryota</taxon>
        <taxon>Metazoa</taxon>
        <taxon>Spiralia</taxon>
        <taxon>Lophotrochozoa</taxon>
        <taxon>Mollusca</taxon>
        <taxon>Bivalvia</taxon>
        <taxon>Autobranchia</taxon>
        <taxon>Heteroconchia</taxon>
        <taxon>Euheterodonta</taxon>
        <taxon>Imparidentia</taxon>
        <taxon>Neoheterodontei</taxon>
        <taxon>Myida</taxon>
        <taxon>Dreissenoidea</taxon>
        <taxon>Dreissenidae</taxon>
        <taxon>Dreissena</taxon>
    </lineage>
</organism>
<feature type="region of interest" description="Disordered" evidence="1">
    <location>
        <begin position="1"/>
        <end position="25"/>
    </location>
</feature>
<name>A0A9D4C678_DREPO</name>
<accession>A0A9D4C678</accession>
<dbReference type="Proteomes" id="UP000828390">
    <property type="component" value="Unassembled WGS sequence"/>
</dbReference>
<dbReference type="AlphaFoldDB" id="A0A9D4C678"/>
<evidence type="ECO:0000256" key="1">
    <source>
        <dbReference type="SAM" id="MobiDB-lite"/>
    </source>
</evidence>
<proteinExistence type="predicted"/>
<protein>
    <submittedName>
        <fullName evidence="2">Uncharacterized protein</fullName>
    </submittedName>
</protein>
<reference evidence="2" key="2">
    <citation type="submission" date="2020-11" db="EMBL/GenBank/DDBJ databases">
        <authorList>
            <person name="McCartney M.A."/>
            <person name="Auch B."/>
            <person name="Kono T."/>
            <person name="Mallez S."/>
            <person name="Becker A."/>
            <person name="Gohl D.M."/>
            <person name="Silverstein K.A.T."/>
            <person name="Koren S."/>
            <person name="Bechman K.B."/>
            <person name="Herman A."/>
            <person name="Abrahante J.E."/>
            <person name="Garbe J."/>
        </authorList>
    </citation>
    <scope>NUCLEOTIDE SEQUENCE</scope>
    <source>
        <strain evidence="2">Duluth1</strain>
        <tissue evidence="2">Whole animal</tissue>
    </source>
</reference>
<dbReference type="EMBL" id="JAIWYP010000013">
    <property type="protein sequence ID" value="KAH3717810.1"/>
    <property type="molecule type" value="Genomic_DNA"/>
</dbReference>
<evidence type="ECO:0000313" key="2">
    <source>
        <dbReference type="EMBL" id="KAH3717810.1"/>
    </source>
</evidence>
<keyword evidence="3" id="KW-1185">Reference proteome</keyword>
<sequence>MAEFAAAAGRFEYSSPIPSQQNPYPDYQLKTVEPISRYGIDLTSQIRKTIPLVKPQGQPTNTKRKQKEEKVVGFLHLGARQRNFKTLTGQRILHLHKPYRGSSDQNEDGRLRQKEHEFHFSVWLKPYKEEQELSP</sequence>
<reference evidence="2" key="1">
    <citation type="journal article" date="2019" name="bioRxiv">
        <title>The Genome of the Zebra Mussel, Dreissena polymorpha: A Resource for Invasive Species Research.</title>
        <authorList>
            <person name="McCartney M.A."/>
            <person name="Auch B."/>
            <person name="Kono T."/>
            <person name="Mallez S."/>
            <person name="Zhang Y."/>
            <person name="Obille A."/>
            <person name="Becker A."/>
            <person name="Abrahante J.E."/>
            <person name="Garbe J."/>
            <person name="Badalamenti J.P."/>
            <person name="Herman A."/>
            <person name="Mangelson H."/>
            <person name="Liachko I."/>
            <person name="Sullivan S."/>
            <person name="Sone E.D."/>
            <person name="Koren S."/>
            <person name="Silverstein K.A.T."/>
            <person name="Beckman K.B."/>
            <person name="Gohl D.M."/>
        </authorList>
    </citation>
    <scope>NUCLEOTIDE SEQUENCE</scope>
    <source>
        <strain evidence="2">Duluth1</strain>
        <tissue evidence="2">Whole animal</tissue>
    </source>
</reference>
<gene>
    <name evidence="2" type="ORF">DPMN_060606</name>
</gene>
<comment type="caution">
    <text evidence="2">The sequence shown here is derived from an EMBL/GenBank/DDBJ whole genome shotgun (WGS) entry which is preliminary data.</text>
</comment>